<keyword evidence="2" id="KW-1185">Reference proteome</keyword>
<dbReference type="EMBL" id="WHVB01000001">
    <property type="protein sequence ID" value="KAF8486910.1"/>
    <property type="molecule type" value="Genomic_DNA"/>
</dbReference>
<reference evidence="1" key="1">
    <citation type="submission" date="2019-10" db="EMBL/GenBank/DDBJ databases">
        <authorList>
            <consortium name="DOE Joint Genome Institute"/>
            <person name="Kuo A."/>
            <person name="Miyauchi S."/>
            <person name="Kiss E."/>
            <person name="Drula E."/>
            <person name="Kohler A."/>
            <person name="Sanchez-Garcia M."/>
            <person name="Andreopoulos B."/>
            <person name="Barry K.W."/>
            <person name="Bonito G."/>
            <person name="Buee M."/>
            <person name="Carver A."/>
            <person name="Chen C."/>
            <person name="Cichocki N."/>
            <person name="Clum A."/>
            <person name="Culley D."/>
            <person name="Crous P.W."/>
            <person name="Fauchery L."/>
            <person name="Girlanda M."/>
            <person name="Hayes R."/>
            <person name="Keri Z."/>
            <person name="LaButti K."/>
            <person name="Lipzen A."/>
            <person name="Lombard V."/>
            <person name="Magnuson J."/>
            <person name="Maillard F."/>
            <person name="Morin E."/>
            <person name="Murat C."/>
            <person name="Nolan M."/>
            <person name="Ohm R."/>
            <person name="Pangilinan J."/>
            <person name="Pereira M."/>
            <person name="Perotto S."/>
            <person name="Peter M."/>
            <person name="Riley R."/>
            <person name="Sitrit Y."/>
            <person name="Stielow B."/>
            <person name="Szollosi G."/>
            <person name="Zifcakova L."/>
            <person name="Stursova M."/>
            <person name="Spatafora J.W."/>
            <person name="Tedersoo L."/>
            <person name="Vaario L.-M."/>
            <person name="Yamada A."/>
            <person name="Yan M."/>
            <person name="Wang P."/>
            <person name="Xu J."/>
            <person name="Bruns T."/>
            <person name="Baldrian P."/>
            <person name="Vilgalys R."/>
            <person name="Henrissat B."/>
            <person name="Grigoriev I.V."/>
            <person name="Hibbett D."/>
            <person name="Nagy L.G."/>
            <person name="Martin F.M."/>
        </authorList>
    </citation>
    <scope>NUCLEOTIDE SEQUENCE</scope>
    <source>
        <strain evidence="1">Prilba</strain>
    </source>
</reference>
<reference evidence="1" key="2">
    <citation type="journal article" date="2020" name="Nat. Commun.">
        <title>Large-scale genome sequencing of mycorrhizal fungi provides insights into the early evolution of symbiotic traits.</title>
        <authorList>
            <person name="Miyauchi S."/>
            <person name="Kiss E."/>
            <person name="Kuo A."/>
            <person name="Drula E."/>
            <person name="Kohler A."/>
            <person name="Sanchez-Garcia M."/>
            <person name="Morin E."/>
            <person name="Andreopoulos B."/>
            <person name="Barry K.W."/>
            <person name="Bonito G."/>
            <person name="Buee M."/>
            <person name="Carver A."/>
            <person name="Chen C."/>
            <person name="Cichocki N."/>
            <person name="Clum A."/>
            <person name="Culley D."/>
            <person name="Crous P.W."/>
            <person name="Fauchery L."/>
            <person name="Girlanda M."/>
            <person name="Hayes R.D."/>
            <person name="Keri Z."/>
            <person name="LaButti K."/>
            <person name="Lipzen A."/>
            <person name="Lombard V."/>
            <person name="Magnuson J."/>
            <person name="Maillard F."/>
            <person name="Murat C."/>
            <person name="Nolan M."/>
            <person name="Ohm R.A."/>
            <person name="Pangilinan J."/>
            <person name="Pereira M.F."/>
            <person name="Perotto S."/>
            <person name="Peter M."/>
            <person name="Pfister S."/>
            <person name="Riley R."/>
            <person name="Sitrit Y."/>
            <person name="Stielow J.B."/>
            <person name="Szollosi G."/>
            <person name="Zifcakova L."/>
            <person name="Stursova M."/>
            <person name="Spatafora J.W."/>
            <person name="Tedersoo L."/>
            <person name="Vaario L.M."/>
            <person name="Yamada A."/>
            <person name="Yan M."/>
            <person name="Wang P."/>
            <person name="Xu J."/>
            <person name="Bruns T."/>
            <person name="Baldrian P."/>
            <person name="Vilgalys R."/>
            <person name="Dunand C."/>
            <person name="Henrissat B."/>
            <person name="Grigoriev I.V."/>
            <person name="Hibbett D."/>
            <person name="Nagy L.G."/>
            <person name="Martin F.M."/>
        </authorList>
    </citation>
    <scope>NUCLEOTIDE SEQUENCE</scope>
    <source>
        <strain evidence="1">Prilba</strain>
    </source>
</reference>
<dbReference type="AlphaFoldDB" id="A0A9P5N575"/>
<comment type="caution">
    <text evidence="1">The sequence shown here is derived from an EMBL/GenBank/DDBJ whole genome shotgun (WGS) entry which is preliminary data.</text>
</comment>
<protein>
    <recommendedName>
        <fullName evidence="3">Fungal STAND N-terminal Goodbye domain-containing protein</fullName>
    </recommendedName>
</protein>
<organism evidence="1 2">
    <name type="scientific">Russula ochroleuca</name>
    <dbReference type="NCBI Taxonomy" id="152965"/>
    <lineage>
        <taxon>Eukaryota</taxon>
        <taxon>Fungi</taxon>
        <taxon>Dikarya</taxon>
        <taxon>Basidiomycota</taxon>
        <taxon>Agaricomycotina</taxon>
        <taxon>Agaricomycetes</taxon>
        <taxon>Russulales</taxon>
        <taxon>Russulaceae</taxon>
        <taxon>Russula</taxon>
    </lineage>
</organism>
<sequence length="187" mass="20503">MVNVLYALSGTLGEGVGLVFSPAKVIFAGIGIPLSAAKDVRAGQDTLVDIFECIETIFRCLEIYMSVPPNEEMADTITTIMVKVLCILATATKEIKQGRTKKYLKKLVGRTDIEDALKRLDKLTQEEARMATAQVLKITHTVDDRVARVTDKVLDVDDRVAGVDDRVKAVDDKVAAVIDGVQYTFNQ</sequence>
<dbReference type="Proteomes" id="UP000759537">
    <property type="component" value="Unassembled WGS sequence"/>
</dbReference>
<evidence type="ECO:0000313" key="1">
    <source>
        <dbReference type="EMBL" id="KAF8486910.1"/>
    </source>
</evidence>
<evidence type="ECO:0008006" key="3">
    <source>
        <dbReference type="Google" id="ProtNLM"/>
    </source>
</evidence>
<name>A0A9P5N575_9AGAM</name>
<gene>
    <name evidence="1" type="ORF">DFH94DRAFT_796961</name>
</gene>
<accession>A0A9P5N575</accession>
<dbReference type="OrthoDB" id="3250514at2759"/>
<evidence type="ECO:0000313" key="2">
    <source>
        <dbReference type="Proteomes" id="UP000759537"/>
    </source>
</evidence>
<proteinExistence type="predicted"/>